<dbReference type="FunFam" id="2.60.40.10:FF:000192">
    <property type="entry name" value="Myomesin 1"/>
    <property type="match status" value="1"/>
</dbReference>
<dbReference type="InterPro" id="IPR003599">
    <property type="entry name" value="Ig_sub"/>
</dbReference>
<evidence type="ECO:0000256" key="7">
    <source>
        <dbReference type="SAM" id="MobiDB-lite"/>
    </source>
</evidence>
<keyword evidence="3" id="KW-0963">Cytoplasm</keyword>
<keyword evidence="5" id="KW-0514">Muscle protein</keyword>
<dbReference type="FunFam" id="2.60.40.10:FF:000222">
    <property type="entry name" value="Myomesin 1"/>
    <property type="match status" value="1"/>
</dbReference>
<dbReference type="PROSITE" id="PS50835">
    <property type="entry name" value="IG_LIKE"/>
    <property type="match status" value="4"/>
</dbReference>
<dbReference type="InterPro" id="IPR036116">
    <property type="entry name" value="FN3_sf"/>
</dbReference>
<dbReference type="CDD" id="cd20951">
    <property type="entry name" value="IgI_titin_I1-like"/>
    <property type="match status" value="1"/>
</dbReference>
<dbReference type="Pfam" id="PF07679">
    <property type="entry name" value="I-set"/>
    <property type="match status" value="2"/>
</dbReference>
<dbReference type="InterPro" id="IPR013098">
    <property type="entry name" value="Ig_I-set"/>
</dbReference>
<dbReference type="InterPro" id="IPR003598">
    <property type="entry name" value="Ig_sub2"/>
</dbReference>
<dbReference type="FunFam" id="2.60.40.10:FF:000179">
    <property type="entry name" value="Myomesin 2"/>
    <property type="match status" value="1"/>
</dbReference>
<dbReference type="GO" id="GO:0031430">
    <property type="term" value="C:M band"/>
    <property type="evidence" value="ECO:0007669"/>
    <property type="project" value="TreeGrafter"/>
</dbReference>
<feature type="domain" description="Ig-like" evidence="8">
    <location>
        <begin position="141"/>
        <end position="239"/>
    </location>
</feature>
<dbReference type="SUPFAM" id="SSF49265">
    <property type="entry name" value="Fibronectin type III"/>
    <property type="match status" value="3"/>
</dbReference>
<organism evidence="10 11">
    <name type="scientific">Cyprinus carpio</name>
    <name type="common">Common carp</name>
    <dbReference type="NCBI Taxonomy" id="7962"/>
    <lineage>
        <taxon>Eukaryota</taxon>
        <taxon>Metazoa</taxon>
        <taxon>Chordata</taxon>
        <taxon>Craniata</taxon>
        <taxon>Vertebrata</taxon>
        <taxon>Euteleostomi</taxon>
        <taxon>Actinopterygii</taxon>
        <taxon>Neopterygii</taxon>
        <taxon>Teleostei</taxon>
        <taxon>Ostariophysi</taxon>
        <taxon>Cypriniformes</taxon>
        <taxon>Cyprinidae</taxon>
        <taxon>Cyprininae</taxon>
        <taxon>Cyprinus</taxon>
    </lineage>
</organism>
<evidence type="ECO:0000256" key="1">
    <source>
        <dbReference type="ARBA" id="ARBA00004496"/>
    </source>
</evidence>
<comment type="subcellular location">
    <subcellularLocation>
        <location evidence="1">Cytoplasm</location>
    </subcellularLocation>
</comment>
<dbReference type="AlphaFoldDB" id="A0A8C1JEV5"/>
<keyword evidence="11" id="KW-1185">Reference proteome</keyword>
<dbReference type="InterPro" id="IPR003961">
    <property type="entry name" value="FN3_dom"/>
</dbReference>
<evidence type="ECO:0000313" key="10">
    <source>
        <dbReference type="Ensembl" id="ENSCCRP00010031588.1"/>
    </source>
</evidence>
<dbReference type="FunFam" id="2.60.40.10:FF:000029">
    <property type="entry name" value="Myomesin 1"/>
    <property type="match status" value="1"/>
</dbReference>
<feature type="region of interest" description="Disordered" evidence="7">
    <location>
        <begin position="346"/>
        <end position="369"/>
    </location>
</feature>
<evidence type="ECO:0000256" key="4">
    <source>
        <dbReference type="ARBA" id="ARBA00022737"/>
    </source>
</evidence>
<dbReference type="InterPro" id="IPR050964">
    <property type="entry name" value="Striated_Muscle_Regulatory"/>
</dbReference>
<evidence type="ECO:0000313" key="11">
    <source>
        <dbReference type="Proteomes" id="UP000694427"/>
    </source>
</evidence>
<keyword evidence="6" id="KW-0393">Immunoglobulin domain</keyword>
<feature type="domain" description="Ig-like" evidence="8">
    <location>
        <begin position="1140"/>
        <end position="1238"/>
    </location>
</feature>
<dbReference type="FunFam" id="2.60.40.10:FF:000069">
    <property type="entry name" value="Alpha-protein kinase 3"/>
    <property type="match status" value="1"/>
</dbReference>
<feature type="domain" description="Ig-like" evidence="8">
    <location>
        <begin position="40"/>
        <end position="131"/>
    </location>
</feature>
<dbReference type="PRINTS" id="PR00014">
    <property type="entry name" value="FNTYPEIII"/>
</dbReference>
<dbReference type="GO" id="GO:0005198">
    <property type="term" value="F:structural molecule activity"/>
    <property type="evidence" value="ECO:0007669"/>
    <property type="project" value="UniProtKB-ARBA"/>
</dbReference>
<accession>A0A8C1JEV5</accession>
<dbReference type="PANTHER" id="PTHR13817">
    <property type="entry name" value="TITIN"/>
    <property type="match status" value="1"/>
</dbReference>
<feature type="domain" description="Fibronectin type-III" evidence="9">
    <location>
        <begin position="471"/>
        <end position="564"/>
    </location>
</feature>
<dbReference type="Ensembl" id="ENSCCRT00010034662.1">
    <property type="protein sequence ID" value="ENSCCRP00010031588.1"/>
    <property type="gene ID" value="ENSCCRG00010011209.1"/>
</dbReference>
<dbReference type="SUPFAM" id="SSF48726">
    <property type="entry name" value="Immunoglobulin"/>
    <property type="match status" value="5"/>
</dbReference>
<reference evidence="10" key="1">
    <citation type="submission" date="2025-08" db="UniProtKB">
        <authorList>
            <consortium name="Ensembl"/>
        </authorList>
    </citation>
    <scope>IDENTIFICATION</scope>
</reference>
<feature type="domain" description="Fibronectin type-III" evidence="9">
    <location>
        <begin position="576"/>
        <end position="671"/>
    </location>
</feature>
<protein>
    <submittedName>
        <fullName evidence="10">Myomesin 1b</fullName>
    </submittedName>
</protein>
<dbReference type="SMART" id="SM00060">
    <property type="entry name" value="FN3"/>
    <property type="match status" value="5"/>
</dbReference>
<dbReference type="Proteomes" id="UP000694427">
    <property type="component" value="Unplaced"/>
</dbReference>
<feature type="domain" description="Ig-like" evidence="8">
    <location>
        <begin position="774"/>
        <end position="860"/>
    </location>
</feature>
<dbReference type="FunFam" id="2.60.40.10:FF:000197">
    <property type="entry name" value="Myomesin 1"/>
    <property type="match status" value="1"/>
</dbReference>
<dbReference type="PANTHER" id="PTHR13817:SF16">
    <property type="entry name" value="MYOMESIN-1"/>
    <property type="match status" value="1"/>
</dbReference>
<dbReference type="GO" id="GO:0032982">
    <property type="term" value="C:myosin filament"/>
    <property type="evidence" value="ECO:0007669"/>
    <property type="project" value="UniProtKB-KW"/>
</dbReference>
<dbReference type="CDD" id="cd00063">
    <property type="entry name" value="FN3"/>
    <property type="match status" value="5"/>
</dbReference>
<evidence type="ECO:0000256" key="2">
    <source>
        <dbReference type="ARBA" id="ARBA00022433"/>
    </source>
</evidence>
<dbReference type="FunFam" id="2.60.40.10:FF:002172">
    <property type="entry name" value="Myomesin 1a (skelemin)"/>
    <property type="match status" value="2"/>
</dbReference>
<feature type="domain" description="Fibronectin type-III" evidence="9">
    <location>
        <begin position="253"/>
        <end position="348"/>
    </location>
</feature>
<evidence type="ECO:0000256" key="5">
    <source>
        <dbReference type="ARBA" id="ARBA00023179"/>
    </source>
</evidence>
<sequence>MYYIATTSLQMYNYNSSNRKYIKNEEYHKRLNEDSLMHTPEFVIKPRSHTVWEKQCVRLHCTISGWPEPRVVWYKNNVSIDPMAKPGKYKVVSSYSVHSLEINKCDFDDTAQYRVSAMNSKGEVSAFASVVVKSRFEMNHPKLFLMRTLNYGVKFETNIVEKFGVSFGREGETLSFGCSVIIYPSLQRFQPEIEWYRDGKSHGDRATLTLSHLNKEDEGLYTLRVITKSGFETHSAYVFVRDADAEVAGAPGAPLDVHSLDANKDYVIVSWKQPAVDGGSPILGYFVDRCEVGVTHWVQCNDTPVKFARFPVTGLVEGRSYVFRVRAVNKVGMSHPSRVSEPVAAMDPADRTRKGTTRSTKQIHKNKTKTKQAVKYTVATKNYVVLSWKPPGDKGHEGVMYYVEKCVSGTDSWQRVNTEIPVRSPRFALFDLAEGKSYRFRVRCCNSAGVGEPSEPTEATTVGDKLDIPSAPGRVVPTRNTDTSVVVSWEASRDAKELVGYYIESSIAGSNAWEPCNNKPVKGTRFICHGLTTGESYVFRVRAVNAAGISEFSQESEAIKVKAAIGGGILHASPTPPYGITVLECVRDSMVLAWKQPTFIGGADITGYFVDYREVIGGVPGKWHEANIKAVSERVSELKENMLYQFQVRAANMAGVGIPSLPSETFKCEEWTIAVPGPPHDLQVQEVRKDSLVLLWKPPVYQGRDAVNGYYIDIKEADADFEMWRGVNEKATHKTFMTDLKEGESYVFRVRAQNKAGVGKASDPTEPVEAVTKPGTAEIVVDVDDDGVISLNFECSNLTADSKFVWSKNYMEMTEPERMTLETKGNKSKAIFKTPSEEDLGIYSCFVTHTDGASASYTLSEEIIPLKTELAVELLEKGRVRFWLQAEKISANGKVEYVFNDNMIHQGEKYKMNFDKNTGVIEMFMESLGKEDEGTFTFQLQDGKATNQSSLVLIGDVFKQLQKESEFQKKEWIRKQGPHFVEYLGYEVTPECCVRLKCKVANMKKDSVALWYKDGREIKVNEKLDFSEGVLTLEIAQVTNSSTPLKIQSTEEGIRLYTFVSYYNDELHVTWHHKDAAIAFTERIKSGVVGEQLWLQISEPTEKDKGKYAIEFFDGKGGLRRTVELAGQGEETHDHIRHAPNLAVCYRARVAGGLPDVVTIQEGKSLNLTCDIWGEPVPEVTWLKNEREMVSNDHYILKFDSGKFASFTITCVNTSDSGKYSILVKNKYGTESGDFTVSVFLPDEEPGKKK</sequence>
<dbReference type="FunFam" id="2.60.40.10:FF:000134">
    <property type="entry name" value="Myomesin 1"/>
    <property type="match status" value="1"/>
</dbReference>
<dbReference type="SMART" id="SM00409">
    <property type="entry name" value="IG"/>
    <property type="match status" value="5"/>
</dbReference>
<feature type="domain" description="Fibronectin type-III" evidence="9">
    <location>
        <begin position="678"/>
        <end position="775"/>
    </location>
</feature>
<evidence type="ECO:0000259" key="9">
    <source>
        <dbReference type="PROSITE" id="PS50853"/>
    </source>
</evidence>
<name>A0A8C1JEV5_CYPCA</name>
<evidence type="ECO:0000259" key="8">
    <source>
        <dbReference type="PROSITE" id="PS50835"/>
    </source>
</evidence>
<reference evidence="10" key="2">
    <citation type="submission" date="2025-09" db="UniProtKB">
        <authorList>
            <consortium name="Ensembl"/>
        </authorList>
    </citation>
    <scope>IDENTIFICATION</scope>
</reference>
<dbReference type="InterPro" id="IPR013783">
    <property type="entry name" value="Ig-like_fold"/>
</dbReference>
<dbReference type="PROSITE" id="PS50853">
    <property type="entry name" value="FN3"/>
    <property type="match status" value="5"/>
</dbReference>
<dbReference type="CDD" id="cd00096">
    <property type="entry name" value="Ig"/>
    <property type="match status" value="1"/>
</dbReference>
<dbReference type="SMART" id="SM00408">
    <property type="entry name" value="IGc2"/>
    <property type="match status" value="3"/>
</dbReference>
<proteinExistence type="predicted"/>
<feature type="domain" description="Fibronectin type-III" evidence="9">
    <location>
        <begin position="370"/>
        <end position="464"/>
    </location>
</feature>
<dbReference type="InterPro" id="IPR036179">
    <property type="entry name" value="Ig-like_dom_sf"/>
</dbReference>
<keyword evidence="4" id="KW-0677">Repeat</keyword>
<dbReference type="FunFam" id="2.60.40.10:FF:000124">
    <property type="entry name" value="Myomesin 1"/>
    <property type="match status" value="1"/>
</dbReference>
<dbReference type="Gene3D" id="2.60.40.10">
    <property type="entry name" value="Immunoglobulins"/>
    <property type="match status" value="12"/>
</dbReference>
<dbReference type="GO" id="GO:0045214">
    <property type="term" value="P:sarcomere organization"/>
    <property type="evidence" value="ECO:0007669"/>
    <property type="project" value="TreeGrafter"/>
</dbReference>
<dbReference type="InterPro" id="IPR007110">
    <property type="entry name" value="Ig-like_dom"/>
</dbReference>
<evidence type="ECO:0000256" key="3">
    <source>
        <dbReference type="ARBA" id="ARBA00022490"/>
    </source>
</evidence>
<keyword evidence="2" id="KW-0787">Thick filament</keyword>
<evidence type="ECO:0000256" key="6">
    <source>
        <dbReference type="ARBA" id="ARBA00023319"/>
    </source>
</evidence>
<dbReference type="Pfam" id="PF00041">
    <property type="entry name" value="fn3"/>
    <property type="match status" value="5"/>
</dbReference>